<dbReference type="SUPFAM" id="SSF56112">
    <property type="entry name" value="Protein kinase-like (PK-like)"/>
    <property type="match status" value="1"/>
</dbReference>
<dbReference type="PANTHER" id="PTHR44167">
    <property type="entry name" value="OVARIAN-SPECIFIC SERINE/THREONINE-PROTEIN KINASE LOK-RELATED"/>
    <property type="match status" value="1"/>
</dbReference>
<dbReference type="SMART" id="SM00220">
    <property type="entry name" value="S_TKc"/>
    <property type="match status" value="1"/>
</dbReference>
<dbReference type="InterPro" id="IPR011009">
    <property type="entry name" value="Kinase-like_dom_sf"/>
</dbReference>
<feature type="region of interest" description="Disordered" evidence="1">
    <location>
        <begin position="288"/>
        <end position="347"/>
    </location>
</feature>
<keyword evidence="3" id="KW-0418">Kinase</keyword>
<feature type="compositionally biased region" description="Basic and acidic residues" evidence="1">
    <location>
        <begin position="336"/>
        <end position="345"/>
    </location>
</feature>
<keyword evidence="3" id="KW-0808">Transferase</keyword>
<sequence>MRWLFRQGIEGSRKRCRGKVRHAKVVTFQSLAKTKLAAESLRQDIKYRQLEHKNVLKFKDAFDMVESGRIYLCTVWSHYEKEQTELLNDFLINRKESLGIEESKALMVQLVEGVSFLHVNALSHNALTPFSVCGRPYDENYRPDGGRIRSMLYHLPPEAFGRSWDRCCKNYTNTAADVFMLGLLFIAIAEQTLLPPEPKTESNAKSKDPENPIVAPFLQYPGYAPIPLGKFLHGNSSIDVDQQLYQQSSPALRSLVRRMLQLIPGKRPPTSSVAQILASIRLVRRTDKAGSQSSLADTSVSSSTGKLGKRKRSSSLRYDPTEAPPKRKSSVNRLPSLREKTEGAKEVGSALVRRASVRMKTTRNFIMRKGSVKISE</sequence>
<dbReference type="GO" id="GO:0004674">
    <property type="term" value="F:protein serine/threonine kinase activity"/>
    <property type="evidence" value="ECO:0007669"/>
    <property type="project" value="TreeGrafter"/>
</dbReference>
<dbReference type="PANTHER" id="PTHR44167:SF24">
    <property type="entry name" value="SERINE_THREONINE-PROTEIN KINASE CHK2"/>
    <property type="match status" value="1"/>
</dbReference>
<dbReference type="PROSITE" id="PS50011">
    <property type="entry name" value="PROTEIN_KINASE_DOM"/>
    <property type="match status" value="1"/>
</dbReference>
<feature type="domain" description="Protein kinase" evidence="2">
    <location>
        <begin position="1"/>
        <end position="282"/>
    </location>
</feature>
<dbReference type="AlphaFoldDB" id="A0A2G8K7Y0"/>
<keyword evidence="4" id="KW-1185">Reference proteome</keyword>
<dbReference type="GO" id="GO:0005524">
    <property type="term" value="F:ATP binding"/>
    <property type="evidence" value="ECO:0007669"/>
    <property type="project" value="InterPro"/>
</dbReference>
<evidence type="ECO:0000313" key="4">
    <source>
        <dbReference type="Proteomes" id="UP000230750"/>
    </source>
</evidence>
<reference evidence="3 4" key="1">
    <citation type="journal article" date="2017" name="PLoS Biol.">
        <title>The sea cucumber genome provides insights into morphological evolution and visceral regeneration.</title>
        <authorList>
            <person name="Zhang X."/>
            <person name="Sun L."/>
            <person name="Yuan J."/>
            <person name="Sun Y."/>
            <person name="Gao Y."/>
            <person name="Zhang L."/>
            <person name="Li S."/>
            <person name="Dai H."/>
            <person name="Hamel J.F."/>
            <person name="Liu C."/>
            <person name="Yu Y."/>
            <person name="Liu S."/>
            <person name="Lin W."/>
            <person name="Guo K."/>
            <person name="Jin S."/>
            <person name="Xu P."/>
            <person name="Storey K.B."/>
            <person name="Huan P."/>
            <person name="Zhang T."/>
            <person name="Zhou Y."/>
            <person name="Zhang J."/>
            <person name="Lin C."/>
            <person name="Li X."/>
            <person name="Xing L."/>
            <person name="Huo D."/>
            <person name="Sun M."/>
            <person name="Wang L."/>
            <person name="Mercier A."/>
            <person name="Li F."/>
            <person name="Yang H."/>
            <person name="Xiang J."/>
        </authorList>
    </citation>
    <scope>NUCLEOTIDE SEQUENCE [LARGE SCALE GENOMIC DNA]</scope>
    <source>
        <strain evidence="3">Shaxun</strain>
        <tissue evidence="3">Muscle</tissue>
    </source>
</reference>
<comment type="caution">
    <text evidence="3">The sequence shown here is derived from an EMBL/GenBank/DDBJ whole genome shotgun (WGS) entry which is preliminary data.</text>
</comment>
<feature type="compositionally biased region" description="Low complexity" evidence="1">
    <location>
        <begin position="291"/>
        <end position="303"/>
    </location>
</feature>
<dbReference type="GO" id="GO:0044773">
    <property type="term" value="P:mitotic DNA damage checkpoint signaling"/>
    <property type="evidence" value="ECO:0007669"/>
    <property type="project" value="TreeGrafter"/>
</dbReference>
<accession>A0A2G8K7Y0</accession>
<dbReference type="STRING" id="307972.A0A2G8K7Y0"/>
<organism evidence="3 4">
    <name type="scientific">Stichopus japonicus</name>
    <name type="common">Sea cucumber</name>
    <dbReference type="NCBI Taxonomy" id="307972"/>
    <lineage>
        <taxon>Eukaryota</taxon>
        <taxon>Metazoa</taxon>
        <taxon>Echinodermata</taxon>
        <taxon>Eleutherozoa</taxon>
        <taxon>Echinozoa</taxon>
        <taxon>Holothuroidea</taxon>
        <taxon>Aspidochirotacea</taxon>
        <taxon>Aspidochirotida</taxon>
        <taxon>Stichopodidae</taxon>
        <taxon>Apostichopus</taxon>
    </lineage>
</organism>
<dbReference type="OrthoDB" id="1405469at2759"/>
<protein>
    <submittedName>
        <fullName evidence="3">Putative serine/threonine-protein kinase 35-like</fullName>
    </submittedName>
</protein>
<dbReference type="Gene3D" id="1.10.510.10">
    <property type="entry name" value="Transferase(Phosphotransferase) domain 1"/>
    <property type="match status" value="2"/>
</dbReference>
<evidence type="ECO:0000259" key="2">
    <source>
        <dbReference type="PROSITE" id="PS50011"/>
    </source>
</evidence>
<dbReference type="EMBL" id="MRZV01000800">
    <property type="protein sequence ID" value="PIK44108.1"/>
    <property type="molecule type" value="Genomic_DNA"/>
</dbReference>
<dbReference type="Proteomes" id="UP000230750">
    <property type="component" value="Unassembled WGS sequence"/>
</dbReference>
<dbReference type="InterPro" id="IPR000719">
    <property type="entry name" value="Prot_kinase_dom"/>
</dbReference>
<proteinExistence type="predicted"/>
<evidence type="ECO:0000313" key="3">
    <source>
        <dbReference type="EMBL" id="PIK44108.1"/>
    </source>
</evidence>
<gene>
    <name evidence="3" type="ORF">BSL78_19034</name>
</gene>
<dbReference type="GO" id="GO:0005634">
    <property type="term" value="C:nucleus"/>
    <property type="evidence" value="ECO:0007669"/>
    <property type="project" value="TreeGrafter"/>
</dbReference>
<dbReference type="GO" id="GO:0005737">
    <property type="term" value="C:cytoplasm"/>
    <property type="evidence" value="ECO:0007669"/>
    <property type="project" value="TreeGrafter"/>
</dbReference>
<name>A0A2G8K7Y0_STIJA</name>
<evidence type="ECO:0000256" key="1">
    <source>
        <dbReference type="SAM" id="MobiDB-lite"/>
    </source>
</evidence>